<name>A0ABS2NUT3_9BACI</name>
<dbReference type="Proteomes" id="UP000737402">
    <property type="component" value="Unassembled WGS sequence"/>
</dbReference>
<keyword evidence="5" id="KW-1185">Reference proteome</keyword>
<proteinExistence type="predicted"/>
<organism evidence="4 5">
    <name type="scientific">Sutcliffiella tianshenii</name>
    <dbReference type="NCBI Taxonomy" id="1463404"/>
    <lineage>
        <taxon>Bacteria</taxon>
        <taxon>Bacillati</taxon>
        <taxon>Bacillota</taxon>
        <taxon>Bacilli</taxon>
        <taxon>Bacillales</taxon>
        <taxon>Bacillaceae</taxon>
        <taxon>Sutcliffiella</taxon>
    </lineage>
</organism>
<feature type="signal peptide" evidence="2">
    <location>
        <begin position="1"/>
        <end position="15"/>
    </location>
</feature>
<feature type="compositionally biased region" description="Basic and acidic residues" evidence="1">
    <location>
        <begin position="50"/>
        <end position="71"/>
    </location>
</feature>
<keyword evidence="2" id="KW-0732">Signal</keyword>
<feature type="chain" id="PRO_5046228457" evidence="2">
    <location>
        <begin position="16"/>
        <end position="183"/>
    </location>
</feature>
<sequence>MKRIALLLTMSFVLAACGTTQENYKATDAPEETTKDSNGSNVDNTAGSGDGEKGLKKPEKSKEVTSEDPNKQELSSTLEQKDNSFVFTVKNDTGKDAGITFSSGQEYDYMVYDASGKLVKKLSEGMMYTQAIKEDVLAPGEDITYSASYQEVTSGLDKGEYTIEFVFTEQNFQASAKEAFKVE</sequence>
<comment type="caution">
    <text evidence="4">The sequence shown here is derived from an EMBL/GenBank/DDBJ whole genome shotgun (WGS) entry which is preliminary data.</text>
</comment>
<evidence type="ECO:0000256" key="2">
    <source>
        <dbReference type="SAM" id="SignalP"/>
    </source>
</evidence>
<evidence type="ECO:0000313" key="4">
    <source>
        <dbReference type="EMBL" id="MBM7618411.1"/>
    </source>
</evidence>
<feature type="region of interest" description="Disordered" evidence="1">
    <location>
        <begin position="21"/>
        <end position="79"/>
    </location>
</feature>
<dbReference type="EMBL" id="JAFBED010000001">
    <property type="protein sequence ID" value="MBM7618411.1"/>
    <property type="molecule type" value="Genomic_DNA"/>
</dbReference>
<evidence type="ECO:0000313" key="5">
    <source>
        <dbReference type="Proteomes" id="UP000737402"/>
    </source>
</evidence>
<protein>
    <submittedName>
        <fullName evidence="4">PBP1b-binding outer membrane lipoprotein LpoB</fullName>
    </submittedName>
</protein>
<reference evidence="4 5" key="1">
    <citation type="submission" date="2021-01" db="EMBL/GenBank/DDBJ databases">
        <title>Genomic Encyclopedia of Type Strains, Phase IV (KMG-IV): sequencing the most valuable type-strain genomes for metagenomic binning, comparative biology and taxonomic classification.</title>
        <authorList>
            <person name="Goeker M."/>
        </authorList>
    </citation>
    <scope>NUCLEOTIDE SEQUENCE [LARGE SCALE GENOMIC DNA]</scope>
    <source>
        <strain evidence="4 5">DSM 25879</strain>
    </source>
</reference>
<dbReference type="Pfam" id="PF12690">
    <property type="entry name" value="BsuPI"/>
    <property type="match status" value="1"/>
</dbReference>
<feature type="compositionally biased region" description="Polar residues" evidence="1">
    <location>
        <begin position="36"/>
        <end position="47"/>
    </location>
</feature>
<evidence type="ECO:0000259" key="3">
    <source>
        <dbReference type="Pfam" id="PF12690"/>
    </source>
</evidence>
<dbReference type="InterPro" id="IPR038144">
    <property type="entry name" value="IPI"/>
</dbReference>
<gene>
    <name evidence="4" type="ORF">JOC95_000253</name>
</gene>
<accession>A0ABS2NUT3</accession>
<feature type="domain" description="Intracellular proteinase inhibitor BsuPI" evidence="3">
    <location>
        <begin position="78"/>
        <end position="171"/>
    </location>
</feature>
<dbReference type="Gene3D" id="2.60.40.2360">
    <property type="entry name" value="Intracellular proteinase inhibitor BsuPI"/>
    <property type="match status" value="1"/>
</dbReference>
<evidence type="ECO:0000256" key="1">
    <source>
        <dbReference type="SAM" id="MobiDB-lite"/>
    </source>
</evidence>
<dbReference type="InterPro" id="IPR020481">
    <property type="entry name" value="Intracell_prot_inh_BsuPI"/>
</dbReference>
<keyword evidence="4" id="KW-0449">Lipoprotein</keyword>
<dbReference type="PROSITE" id="PS51257">
    <property type="entry name" value="PROKAR_LIPOPROTEIN"/>
    <property type="match status" value="1"/>
</dbReference>
<dbReference type="RefSeq" id="WP_204412675.1">
    <property type="nucleotide sequence ID" value="NZ_JAFBED010000001.1"/>
</dbReference>